<evidence type="ECO:0000313" key="2">
    <source>
        <dbReference type="Proteomes" id="UP000593567"/>
    </source>
</evidence>
<sequence length="202" mass="23337">MLKKFMDAHPEMDFSKAKFKSPLKIQGNLTGIPRKLKDFAADWHNANLKWAKENQAGFALCNNIGNIKIESFVGDESLPESLLELCDGLQSIIEKLHKLLEKMRQWYQSVVGIENLLKSQKKADDIIFQTWPIRNFVQAAEELLSMYKKEFELKKTICENICHSENKTEILFMLAAWKHEPYLEDAVAVHTQAMIRETGHET</sequence>
<proteinExistence type="predicted"/>
<dbReference type="AlphaFoldDB" id="A0A7J7KAL1"/>
<comment type="caution">
    <text evidence="1">The sequence shown here is derived from an EMBL/GenBank/DDBJ whole genome shotgun (WGS) entry which is preliminary data.</text>
</comment>
<dbReference type="InterPro" id="IPR023250">
    <property type="entry name" value="Cyclin-dep_Kinase_2_interact"/>
</dbReference>
<dbReference type="PANTHER" id="PTHR15827:SF2">
    <property type="entry name" value="CYCLIN-DEPENDENT KINASE 2-INTERACTING PROTEIN"/>
    <property type="match status" value="1"/>
</dbReference>
<dbReference type="OrthoDB" id="17066at2759"/>
<evidence type="ECO:0000313" key="1">
    <source>
        <dbReference type="EMBL" id="KAF6035287.1"/>
    </source>
</evidence>
<protein>
    <submittedName>
        <fullName evidence="1">CINP</fullName>
    </submittedName>
</protein>
<dbReference type="Proteomes" id="UP000593567">
    <property type="component" value="Unassembled WGS sequence"/>
</dbReference>
<dbReference type="PRINTS" id="PR02040">
    <property type="entry name" value="CDK2IP"/>
</dbReference>
<dbReference type="EMBL" id="VXIV02000900">
    <property type="protein sequence ID" value="KAF6035287.1"/>
    <property type="molecule type" value="Genomic_DNA"/>
</dbReference>
<keyword evidence="2" id="KW-1185">Reference proteome</keyword>
<accession>A0A7J7KAL1</accession>
<dbReference type="PANTHER" id="PTHR15827">
    <property type="entry name" value="CYCLIN-DEPENDENT KINASE 2-INTERACTING PROTEIN"/>
    <property type="match status" value="1"/>
</dbReference>
<gene>
    <name evidence="1" type="ORF">EB796_006395</name>
</gene>
<name>A0A7J7KAL1_BUGNE</name>
<reference evidence="1" key="1">
    <citation type="submission" date="2020-06" db="EMBL/GenBank/DDBJ databases">
        <title>Draft genome of Bugula neritina, a colonial animal packing powerful symbionts and potential medicines.</title>
        <authorList>
            <person name="Rayko M."/>
        </authorList>
    </citation>
    <scope>NUCLEOTIDE SEQUENCE [LARGE SCALE GENOMIC DNA]</scope>
    <source>
        <strain evidence="1">Kwan_BN1</strain>
    </source>
</reference>
<organism evidence="1 2">
    <name type="scientific">Bugula neritina</name>
    <name type="common">Brown bryozoan</name>
    <name type="synonym">Sertularia neritina</name>
    <dbReference type="NCBI Taxonomy" id="10212"/>
    <lineage>
        <taxon>Eukaryota</taxon>
        <taxon>Metazoa</taxon>
        <taxon>Spiralia</taxon>
        <taxon>Lophotrochozoa</taxon>
        <taxon>Bryozoa</taxon>
        <taxon>Gymnolaemata</taxon>
        <taxon>Cheilostomatida</taxon>
        <taxon>Flustrina</taxon>
        <taxon>Buguloidea</taxon>
        <taxon>Bugulidae</taxon>
        <taxon>Bugula</taxon>
    </lineage>
</organism>